<proteinExistence type="predicted"/>
<dbReference type="EMBL" id="BJMD01000003">
    <property type="protein sequence ID" value="GEB17840.1"/>
    <property type="molecule type" value="Genomic_DNA"/>
</dbReference>
<protein>
    <submittedName>
        <fullName evidence="2">Putative oxidoreductase CzcO</fullName>
    </submittedName>
</protein>
<evidence type="ECO:0000256" key="1">
    <source>
        <dbReference type="ARBA" id="ARBA00023002"/>
    </source>
</evidence>
<keyword evidence="1" id="KW-0560">Oxidoreductase</keyword>
<dbReference type="Pfam" id="PF13738">
    <property type="entry name" value="Pyr_redox_3"/>
    <property type="match status" value="1"/>
</dbReference>
<evidence type="ECO:0000313" key="2">
    <source>
        <dbReference type="EMBL" id="GEB17840.1"/>
    </source>
</evidence>
<keyword evidence="3" id="KW-1185">Reference proteome</keyword>
<sequence length="376" mass="40596">MNAKQESMVDTLIVGGGQAGLALGYFLAKEGRDFLILDQYGRPGEAWRQRWDSLRLFTPAKYDGLPGAPFPGDRLAFPSKDQMADYLEDYVRRFDLPFVSDVRVDGINRHGAGFTVTAGDRSWRSKNVVIAAGGHHLPKRPHFAGDLDPEIRQLHSADYRNPGQLKDGPVLVVGLGNSGAEIALEVGKSHATELAGRPSGEMPMRHGRTAARFALPVVRFLGLHVLNMNTPVGRKAAPAFKSMAAPLIRTKTKDLVAAGVHLVPRLAGVSQGRPVLEDGTRVEALNVIWCTGYHEDYSWVNLPVFDSFGEPQQRRGVAGDVPGVYFIGQEFLFAAASATLPGVSRDARYLARRLAEQGSGLAGEPAVQPNAAGQAA</sequence>
<dbReference type="Proteomes" id="UP000317715">
    <property type="component" value="Unassembled WGS sequence"/>
</dbReference>
<dbReference type="PRINTS" id="PR00469">
    <property type="entry name" value="PNDRDTASEII"/>
</dbReference>
<dbReference type="GO" id="GO:0004497">
    <property type="term" value="F:monooxygenase activity"/>
    <property type="evidence" value="ECO:0007669"/>
    <property type="project" value="TreeGrafter"/>
</dbReference>
<dbReference type="SUPFAM" id="SSF51905">
    <property type="entry name" value="FAD/NAD(P)-binding domain"/>
    <property type="match status" value="2"/>
</dbReference>
<accession>A0A4Y3N7U5</accession>
<name>A0A4Y3N7U5_PAEAU</name>
<dbReference type="GO" id="GO:0050660">
    <property type="term" value="F:flavin adenine dinucleotide binding"/>
    <property type="evidence" value="ECO:0007669"/>
    <property type="project" value="TreeGrafter"/>
</dbReference>
<gene>
    <name evidence="2" type="primary">czcO</name>
    <name evidence="2" type="ORF">AAU01_05950</name>
</gene>
<reference evidence="2 3" key="1">
    <citation type="submission" date="2019-06" db="EMBL/GenBank/DDBJ databases">
        <title>Whole genome shotgun sequence of Paenarthrobacter aurescens NBRC 12136.</title>
        <authorList>
            <person name="Hosoyama A."/>
            <person name="Uohara A."/>
            <person name="Ohji S."/>
            <person name="Ichikawa N."/>
        </authorList>
    </citation>
    <scope>NUCLEOTIDE SEQUENCE [LARGE SCALE GENOMIC DNA]</scope>
    <source>
        <strain evidence="2 3">NBRC 12136</strain>
    </source>
</reference>
<organism evidence="2 3">
    <name type="scientific">Paenarthrobacter aurescens</name>
    <name type="common">Arthrobacter aurescens</name>
    <dbReference type="NCBI Taxonomy" id="43663"/>
    <lineage>
        <taxon>Bacteria</taxon>
        <taxon>Bacillati</taxon>
        <taxon>Actinomycetota</taxon>
        <taxon>Actinomycetes</taxon>
        <taxon>Micrococcales</taxon>
        <taxon>Micrococcaceae</taxon>
        <taxon>Paenarthrobacter</taxon>
    </lineage>
</organism>
<dbReference type="GeneID" id="97301717"/>
<dbReference type="RefSeq" id="WP_141281550.1">
    <property type="nucleotide sequence ID" value="NZ_BAAAWK010000001.1"/>
</dbReference>
<dbReference type="Gene3D" id="3.50.50.60">
    <property type="entry name" value="FAD/NAD(P)-binding domain"/>
    <property type="match status" value="1"/>
</dbReference>
<dbReference type="OrthoDB" id="9808049at2"/>
<dbReference type="AlphaFoldDB" id="A0A4Y3N7U5"/>
<dbReference type="InterPro" id="IPR036188">
    <property type="entry name" value="FAD/NAD-bd_sf"/>
</dbReference>
<comment type="caution">
    <text evidence="2">The sequence shown here is derived from an EMBL/GenBank/DDBJ whole genome shotgun (WGS) entry which is preliminary data.</text>
</comment>
<evidence type="ECO:0000313" key="3">
    <source>
        <dbReference type="Proteomes" id="UP000317715"/>
    </source>
</evidence>
<dbReference type="InterPro" id="IPR050982">
    <property type="entry name" value="Auxin_biosynth/cation_transpt"/>
</dbReference>
<dbReference type="PANTHER" id="PTHR43539:SF78">
    <property type="entry name" value="FLAVIN-CONTAINING MONOOXYGENASE"/>
    <property type="match status" value="1"/>
</dbReference>
<dbReference type="PANTHER" id="PTHR43539">
    <property type="entry name" value="FLAVIN-BINDING MONOOXYGENASE-LIKE PROTEIN (AFU_ORTHOLOGUE AFUA_4G09220)"/>
    <property type="match status" value="1"/>
</dbReference>